<dbReference type="EMBL" id="JAAIUW010000005">
    <property type="protein sequence ID" value="KAF7831725.1"/>
    <property type="molecule type" value="Genomic_DNA"/>
</dbReference>
<proteinExistence type="predicted"/>
<keyword evidence="2" id="KW-1185">Reference proteome</keyword>
<dbReference type="Proteomes" id="UP000634136">
    <property type="component" value="Unassembled WGS sequence"/>
</dbReference>
<gene>
    <name evidence="1" type="ORF">G2W53_014058</name>
</gene>
<name>A0A834WPY8_9FABA</name>
<dbReference type="AlphaFoldDB" id="A0A834WPY8"/>
<organism evidence="1 2">
    <name type="scientific">Senna tora</name>
    <dbReference type="NCBI Taxonomy" id="362788"/>
    <lineage>
        <taxon>Eukaryota</taxon>
        <taxon>Viridiplantae</taxon>
        <taxon>Streptophyta</taxon>
        <taxon>Embryophyta</taxon>
        <taxon>Tracheophyta</taxon>
        <taxon>Spermatophyta</taxon>
        <taxon>Magnoliopsida</taxon>
        <taxon>eudicotyledons</taxon>
        <taxon>Gunneridae</taxon>
        <taxon>Pentapetalae</taxon>
        <taxon>rosids</taxon>
        <taxon>fabids</taxon>
        <taxon>Fabales</taxon>
        <taxon>Fabaceae</taxon>
        <taxon>Caesalpinioideae</taxon>
        <taxon>Cassia clade</taxon>
        <taxon>Senna</taxon>
    </lineage>
</organism>
<protein>
    <submittedName>
        <fullName evidence="1">Uncharacterized protein</fullName>
    </submittedName>
</protein>
<comment type="caution">
    <text evidence="1">The sequence shown here is derived from an EMBL/GenBank/DDBJ whole genome shotgun (WGS) entry which is preliminary data.</text>
</comment>
<reference evidence="1" key="1">
    <citation type="submission" date="2020-09" db="EMBL/GenBank/DDBJ databases">
        <title>Genome-Enabled Discovery of Anthraquinone Biosynthesis in Senna tora.</title>
        <authorList>
            <person name="Kang S.-H."/>
            <person name="Pandey R.P."/>
            <person name="Lee C.-M."/>
            <person name="Sim J.-S."/>
            <person name="Jeong J.-T."/>
            <person name="Choi B.-S."/>
            <person name="Jung M."/>
            <person name="Ginzburg D."/>
            <person name="Zhao K."/>
            <person name="Won S.Y."/>
            <person name="Oh T.-J."/>
            <person name="Yu Y."/>
            <person name="Kim N.-H."/>
            <person name="Lee O.R."/>
            <person name="Lee T.-H."/>
            <person name="Bashyal P."/>
            <person name="Kim T.-S."/>
            <person name="Lee W.-H."/>
            <person name="Kawkins C."/>
            <person name="Kim C.-K."/>
            <person name="Kim J.S."/>
            <person name="Ahn B.O."/>
            <person name="Rhee S.Y."/>
            <person name="Sohng J.K."/>
        </authorList>
    </citation>
    <scope>NUCLEOTIDE SEQUENCE</scope>
    <source>
        <tissue evidence="1">Leaf</tissue>
    </source>
</reference>
<evidence type="ECO:0000313" key="1">
    <source>
        <dbReference type="EMBL" id="KAF7831725.1"/>
    </source>
</evidence>
<sequence length="25" mass="2847">MTERPRGCDLDWAKVKNAKNKGDIT</sequence>
<evidence type="ECO:0000313" key="2">
    <source>
        <dbReference type="Proteomes" id="UP000634136"/>
    </source>
</evidence>
<accession>A0A834WPY8</accession>